<reference evidence="5" key="2">
    <citation type="submission" date="2020-09" db="EMBL/GenBank/DDBJ databases">
        <authorList>
            <person name="Sun Q."/>
            <person name="Ohkuma M."/>
        </authorList>
    </citation>
    <scope>NUCLEOTIDE SEQUENCE</scope>
    <source>
        <strain evidence="5">JCM 4790</strain>
    </source>
</reference>
<dbReference type="PANTHER" id="PTHR46796">
    <property type="entry name" value="HTH-TYPE TRANSCRIPTIONAL ACTIVATOR RHAS-RELATED"/>
    <property type="match status" value="1"/>
</dbReference>
<feature type="domain" description="HTH araC/xylS-type" evidence="4">
    <location>
        <begin position="1"/>
        <end position="96"/>
    </location>
</feature>
<evidence type="ECO:0000313" key="6">
    <source>
        <dbReference type="Proteomes" id="UP000619244"/>
    </source>
</evidence>
<evidence type="ECO:0000313" key="5">
    <source>
        <dbReference type="EMBL" id="GGY09715.1"/>
    </source>
</evidence>
<keyword evidence="6" id="KW-1185">Reference proteome</keyword>
<dbReference type="GO" id="GO:0043565">
    <property type="term" value="F:sequence-specific DNA binding"/>
    <property type="evidence" value="ECO:0007669"/>
    <property type="project" value="InterPro"/>
</dbReference>
<dbReference type="PANTHER" id="PTHR46796:SF7">
    <property type="entry name" value="ARAC FAMILY TRANSCRIPTIONAL REGULATOR"/>
    <property type="match status" value="1"/>
</dbReference>
<comment type="caution">
    <text evidence="5">The sequence shown here is derived from an EMBL/GenBank/DDBJ whole genome shotgun (WGS) entry which is preliminary data.</text>
</comment>
<dbReference type="RefSeq" id="WP_190194600.1">
    <property type="nucleotide sequence ID" value="NZ_BMVU01000071.1"/>
</dbReference>
<dbReference type="GO" id="GO:0003700">
    <property type="term" value="F:DNA-binding transcription factor activity"/>
    <property type="evidence" value="ECO:0007669"/>
    <property type="project" value="InterPro"/>
</dbReference>
<dbReference type="PROSITE" id="PS00041">
    <property type="entry name" value="HTH_ARAC_FAMILY_1"/>
    <property type="match status" value="1"/>
</dbReference>
<dbReference type="SMART" id="SM00342">
    <property type="entry name" value="HTH_ARAC"/>
    <property type="match status" value="1"/>
</dbReference>
<dbReference type="AlphaFoldDB" id="A0A918P0I5"/>
<dbReference type="Gene3D" id="1.10.10.60">
    <property type="entry name" value="Homeodomain-like"/>
    <property type="match status" value="2"/>
</dbReference>
<evidence type="ECO:0000256" key="1">
    <source>
        <dbReference type="ARBA" id="ARBA00023015"/>
    </source>
</evidence>
<accession>A0A918P0I5</accession>
<evidence type="ECO:0000256" key="3">
    <source>
        <dbReference type="ARBA" id="ARBA00023163"/>
    </source>
</evidence>
<dbReference type="InterPro" id="IPR009057">
    <property type="entry name" value="Homeodomain-like_sf"/>
</dbReference>
<dbReference type="SUPFAM" id="SSF46689">
    <property type="entry name" value="Homeodomain-like"/>
    <property type="match status" value="2"/>
</dbReference>
<organism evidence="5 6">
    <name type="scientific">Streptomyces minutiscleroticus</name>
    <dbReference type="NCBI Taxonomy" id="68238"/>
    <lineage>
        <taxon>Bacteria</taxon>
        <taxon>Bacillati</taxon>
        <taxon>Actinomycetota</taxon>
        <taxon>Actinomycetes</taxon>
        <taxon>Kitasatosporales</taxon>
        <taxon>Streptomycetaceae</taxon>
        <taxon>Streptomyces</taxon>
    </lineage>
</organism>
<gene>
    <name evidence="5" type="ORF">GCM10010358_72940</name>
</gene>
<evidence type="ECO:0000259" key="4">
    <source>
        <dbReference type="PROSITE" id="PS01124"/>
    </source>
</evidence>
<dbReference type="InterPro" id="IPR018060">
    <property type="entry name" value="HTH_AraC"/>
</dbReference>
<sequence length="106" mass="11920">MHELHADLSRPWTVDELPRKAGMSRSAFAALFKERTGETPLGYLTAWRMYRAKVLLRDTPLSVQEIAVRVGYDTGTALSRAFSKKEGVSPGAWRNLTHETTRRSSA</sequence>
<proteinExistence type="predicted"/>
<keyword evidence="2" id="KW-0238">DNA-binding</keyword>
<keyword evidence="3" id="KW-0804">Transcription</keyword>
<dbReference type="InterPro" id="IPR018062">
    <property type="entry name" value="HTH_AraC-typ_CS"/>
</dbReference>
<protein>
    <recommendedName>
        <fullName evidence="4">HTH araC/xylS-type domain-containing protein</fullName>
    </recommendedName>
</protein>
<dbReference type="PROSITE" id="PS01124">
    <property type="entry name" value="HTH_ARAC_FAMILY_2"/>
    <property type="match status" value="1"/>
</dbReference>
<reference evidence="5" key="1">
    <citation type="journal article" date="2014" name="Int. J. Syst. Evol. Microbiol.">
        <title>Complete genome sequence of Corynebacterium casei LMG S-19264T (=DSM 44701T), isolated from a smear-ripened cheese.</title>
        <authorList>
            <consortium name="US DOE Joint Genome Institute (JGI-PGF)"/>
            <person name="Walter F."/>
            <person name="Albersmeier A."/>
            <person name="Kalinowski J."/>
            <person name="Ruckert C."/>
        </authorList>
    </citation>
    <scope>NUCLEOTIDE SEQUENCE</scope>
    <source>
        <strain evidence="5">JCM 4790</strain>
    </source>
</reference>
<dbReference type="Proteomes" id="UP000619244">
    <property type="component" value="Unassembled WGS sequence"/>
</dbReference>
<name>A0A918P0I5_9ACTN</name>
<keyword evidence="1" id="KW-0805">Transcription regulation</keyword>
<dbReference type="EMBL" id="BMVU01000071">
    <property type="protein sequence ID" value="GGY09715.1"/>
    <property type="molecule type" value="Genomic_DNA"/>
</dbReference>
<evidence type="ECO:0000256" key="2">
    <source>
        <dbReference type="ARBA" id="ARBA00023125"/>
    </source>
</evidence>
<dbReference type="Pfam" id="PF12833">
    <property type="entry name" value="HTH_18"/>
    <property type="match status" value="1"/>
</dbReference>
<dbReference type="InterPro" id="IPR050204">
    <property type="entry name" value="AraC_XylS_family_regulators"/>
</dbReference>